<dbReference type="EMBL" id="PIQH01000001">
    <property type="protein sequence ID" value="RUO81220.1"/>
    <property type="molecule type" value="Genomic_DNA"/>
</dbReference>
<dbReference type="Pfam" id="PF19279">
    <property type="entry name" value="YegS_C"/>
    <property type="match status" value="1"/>
</dbReference>
<dbReference type="Gene3D" id="2.60.200.40">
    <property type="match status" value="1"/>
</dbReference>
<feature type="transmembrane region" description="Helical" evidence="1">
    <location>
        <begin position="7"/>
        <end position="26"/>
    </location>
</feature>
<evidence type="ECO:0000259" key="3">
    <source>
        <dbReference type="PROSITE" id="PS50056"/>
    </source>
</evidence>
<comment type="caution">
    <text evidence="5">The sequence shown here is derived from an EMBL/GenBank/DDBJ whole genome shotgun (WGS) entry which is preliminary data.</text>
</comment>
<dbReference type="AlphaFoldDB" id="A0A432ZTH9"/>
<dbReference type="Gene3D" id="3.90.190.10">
    <property type="entry name" value="Protein tyrosine phosphatase superfamily"/>
    <property type="match status" value="1"/>
</dbReference>
<dbReference type="InterPro" id="IPR016064">
    <property type="entry name" value="NAD/diacylglycerol_kinase_sf"/>
</dbReference>
<dbReference type="PROSITE" id="PS50056">
    <property type="entry name" value="TYR_PHOSPHATASE_2"/>
    <property type="match status" value="1"/>
</dbReference>
<dbReference type="Proteomes" id="UP000287996">
    <property type="component" value="Unassembled WGS sequence"/>
</dbReference>
<feature type="transmembrane region" description="Helical" evidence="1">
    <location>
        <begin position="65"/>
        <end position="84"/>
    </location>
</feature>
<feature type="domain" description="Tyrosine-protein phosphatase" evidence="2">
    <location>
        <begin position="91"/>
        <end position="238"/>
    </location>
</feature>
<feature type="transmembrane region" description="Helical" evidence="1">
    <location>
        <begin position="32"/>
        <end position="53"/>
    </location>
</feature>
<name>A0A432ZTH9_9GAMM</name>
<accession>A0A432ZTH9</accession>
<dbReference type="PROSITE" id="PS50054">
    <property type="entry name" value="TYR_PHOSPHATASE_DUAL"/>
    <property type="match status" value="1"/>
</dbReference>
<keyword evidence="1" id="KW-0472">Membrane</keyword>
<dbReference type="Pfam" id="PF00782">
    <property type="entry name" value="DSPc"/>
    <property type="match status" value="1"/>
</dbReference>
<dbReference type="SUPFAM" id="SSF52799">
    <property type="entry name" value="(Phosphotyrosine protein) phosphatases II"/>
    <property type="match status" value="1"/>
</dbReference>
<dbReference type="PROSITE" id="PS50146">
    <property type="entry name" value="DAGK"/>
    <property type="match status" value="1"/>
</dbReference>
<dbReference type="Pfam" id="PF00781">
    <property type="entry name" value="DAGK_cat"/>
    <property type="match status" value="1"/>
</dbReference>
<evidence type="ECO:0000256" key="1">
    <source>
        <dbReference type="SAM" id="Phobius"/>
    </source>
</evidence>
<keyword evidence="1" id="KW-1133">Transmembrane helix</keyword>
<dbReference type="SMART" id="SM00046">
    <property type="entry name" value="DAGKc"/>
    <property type="match status" value="1"/>
</dbReference>
<evidence type="ECO:0008006" key="7">
    <source>
        <dbReference type="Google" id="ProtNLM"/>
    </source>
</evidence>
<gene>
    <name evidence="5" type="ORF">CWI84_00165</name>
</gene>
<dbReference type="InterPro" id="IPR000387">
    <property type="entry name" value="Tyr_Pase_dom"/>
</dbReference>
<dbReference type="GO" id="GO:0016301">
    <property type="term" value="F:kinase activity"/>
    <property type="evidence" value="ECO:0007669"/>
    <property type="project" value="InterPro"/>
</dbReference>
<dbReference type="SUPFAM" id="SSF111331">
    <property type="entry name" value="NAD kinase/diacylglycerol kinase-like"/>
    <property type="match status" value="1"/>
</dbReference>
<dbReference type="RefSeq" id="WP_126840567.1">
    <property type="nucleotide sequence ID" value="NZ_PIQH01000001.1"/>
</dbReference>
<protein>
    <recommendedName>
        <fullName evidence="7">Diacylglycerol kinase</fullName>
    </recommendedName>
</protein>
<dbReference type="PANTHER" id="PTHR47216:SF4">
    <property type="entry name" value="OS01G0859400 PROTEIN"/>
    <property type="match status" value="1"/>
</dbReference>
<reference evidence="5 6" key="1">
    <citation type="journal article" date="2011" name="Front. Microbiol.">
        <title>Genomic signatures of strain selection and enhancement in Bacillus atrophaeus var. globigii, a historical biowarfare simulant.</title>
        <authorList>
            <person name="Gibbons H.S."/>
            <person name="Broomall S.M."/>
            <person name="McNew L.A."/>
            <person name="Daligault H."/>
            <person name="Chapman C."/>
            <person name="Bruce D."/>
            <person name="Karavis M."/>
            <person name="Krepps M."/>
            <person name="McGregor P.A."/>
            <person name="Hong C."/>
            <person name="Park K.H."/>
            <person name="Akmal A."/>
            <person name="Feldman A."/>
            <person name="Lin J.S."/>
            <person name="Chang W.E."/>
            <person name="Higgs B.W."/>
            <person name="Demirev P."/>
            <person name="Lindquist J."/>
            <person name="Liem A."/>
            <person name="Fochler E."/>
            <person name="Read T.D."/>
            <person name="Tapia R."/>
            <person name="Johnson S."/>
            <person name="Bishop-Lilly K.A."/>
            <person name="Detter C."/>
            <person name="Han C."/>
            <person name="Sozhamannan S."/>
            <person name="Rosenzweig C.N."/>
            <person name="Skowronski E.W."/>
        </authorList>
    </citation>
    <scope>NUCLEOTIDE SEQUENCE [LARGE SCALE GENOMIC DNA]</scope>
    <source>
        <strain evidence="5 6">CC-PW-9</strain>
    </source>
</reference>
<dbReference type="InterPro" id="IPR001206">
    <property type="entry name" value="Diacylglycerol_kinase_cat_dom"/>
</dbReference>
<dbReference type="SMART" id="SM00195">
    <property type="entry name" value="DSPc"/>
    <property type="match status" value="1"/>
</dbReference>
<keyword evidence="6" id="KW-1185">Reference proteome</keyword>
<dbReference type="InterPro" id="IPR045540">
    <property type="entry name" value="YegS/DAGK_C"/>
</dbReference>
<evidence type="ECO:0000259" key="4">
    <source>
        <dbReference type="PROSITE" id="PS50146"/>
    </source>
</evidence>
<dbReference type="InterPro" id="IPR029021">
    <property type="entry name" value="Prot-tyrosine_phosphatase-like"/>
</dbReference>
<dbReference type="SMART" id="SM00404">
    <property type="entry name" value="PTPc_motif"/>
    <property type="match status" value="1"/>
</dbReference>
<dbReference type="OrthoDB" id="142078at2"/>
<dbReference type="NCBIfam" id="NF009025">
    <property type="entry name" value="PRK12361.1"/>
    <property type="match status" value="1"/>
</dbReference>
<evidence type="ECO:0000313" key="5">
    <source>
        <dbReference type="EMBL" id="RUO81220.1"/>
    </source>
</evidence>
<sequence length="547" mass="60026">MKVRQLPYYYLAGAIVASAIAFIPTFLPVQLFLAWTAISLLCVASAYWLNSASLFRKNQDGRIPVVIRLAFIPFLLGATLYNAWARHRESVPALQQISEGLFVGRRLFPSDVEMLKQHKIAAVLDVTAEFDALDWSLSDADIHYLNIPVLDHASPSIEQIHQAIQWIDHQRRQHGAVLVHCALGRGRSVLMVAAYLLSQCDDNDVDKVMQHISDIRSTAKLNSHQRKCLKSYKQQHQLAVTETAWVIANPVSGGGKWESYQQPLQQALAPYFQLEILETTPEHDAGACAKDALQQGAKLVIACGGDGTLAAVAAALNGTETVMGVVPMGTANALSQVIWGVSSKLSPLKAATRTIIEGRKRAVDIACANEHTVLLCVGVGFEQQMIEQADREAKDRLGQLAYLQGLWQACQANQQLELQLRVDDGEQETLTTASVIVANAAPLTTLLAQGNGEPVVDDGKLDMTWLTPVDGDQGHWLSLAELLYQGVTEERSGERSNHRQVRSVELARADGEALKFVVDGEPYQAPKVKISVQPHAIQLLVSERLDY</sequence>
<keyword evidence="1" id="KW-0812">Transmembrane</keyword>
<dbReference type="InterPro" id="IPR000340">
    <property type="entry name" value="Dual-sp_phosphatase_cat-dom"/>
</dbReference>
<feature type="domain" description="Tyrosine specific protein phosphatases" evidence="3">
    <location>
        <begin position="158"/>
        <end position="227"/>
    </location>
</feature>
<dbReference type="Gene3D" id="3.40.50.10330">
    <property type="entry name" value="Probable inorganic polyphosphate/atp-NAD kinase, domain 1"/>
    <property type="match status" value="1"/>
</dbReference>
<proteinExistence type="predicted"/>
<feature type="domain" description="DAGKc" evidence="4">
    <location>
        <begin position="239"/>
        <end position="371"/>
    </location>
</feature>
<organism evidence="5 6">
    <name type="scientific">Idiomarina tyrosinivorans</name>
    <dbReference type="NCBI Taxonomy" id="1445662"/>
    <lineage>
        <taxon>Bacteria</taxon>
        <taxon>Pseudomonadati</taxon>
        <taxon>Pseudomonadota</taxon>
        <taxon>Gammaproteobacteria</taxon>
        <taxon>Alteromonadales</taxon>
        <taxon>Idiomarinaceae</taxon>
        <taxon>Idiomarina</taxon>
    </lineage>
</organism>
<evidence type="ECO:0000313" key="6">
    <source>
        <dbReference type="Proteomes" id="UP000287996"/>
    </source>
</evidence>
<dbReference type="InterPro" id="IPR020422">
    <property type="entry name" value="TYR_PHOSPHATASE_DUAL_dom"/>
</dbReference>
<dbReference type="InterPro" id="IPR003595">
    <property type="entry name" value="Tyr_Pase_cat"/>
</dbReference>
<dbReference type="PANTHER" id="PTHR47216">
    <property type="match status" value="1"/>
</dbReference>
<dbReference type="InterPro" id="IPR017438">
    <property type="entry name" value="ATP-NAD_kinase_N"/>
</dbReference>
<evidence type="ECO:0000259" key="2">
    <source>
        <dbReference type="PROSITE" id="PS50054"/>
    </source>
</evidence>